<dbReference type="InterPro" id="IPR023753">
    <property type="entry name" value="FAD/NAD-binding_dom"/>
</dbReference>
<organism evidence="6">
    <name type="scientific">uncultured myxobacterium HF0200_01L06</name>
    <dbReference type="NCBI Taxonomy" id="723556"/>
    <lineage>
        <taxon>Bacteria</taxon>
        <taxon>Pseudomonadati</taxon>
        <taxon>Myxococcota</taxon>
        <taxon>Myxococcia</taxon>
        <taxon>Myxococcales</taxon>
        <taxon>environmental samples</taxon>
    </lineage>
</organism>
<dbReference type="InterPro" id="IPR017896">
    <property type="entry name" value="4Fe4S_Fe-S-bd"/>
</dbReference>
<dbReference type="GO" id="GO:0006537">
    <property type="term" value="P:glutamate biosynthetic process"/>
    <property type="evidence" value="ECO:0007669"/>
    <property type="project" value="UniProtKB-KW"/>
</dbReference>
<evidence type="ECO:0000256" key="3">
    <source>
        <dbReference type="ARBA" id="ARBA00023164"/>
    </source>
</evidence>
<evidence type="ECO:0000256" key="4">
    <source>
        <dbReference type="ARBA" id="ARBA00029440"/>
    </source>
</evidence>
<proteinExistence type="predicted"/>
<dbReference type="PANTHER" id="PTHR43100">
    <property type="entry name" value="GLUTAMATE SYNTHASE [NADPH] SMALL CHAIN"/>
    <property type="match status" value="1"/>
</dbReference>
<dbReference type="InterPro" id="IPR051394">
    <property type="entry name" value="Glutamate_Synthase"/>
</dbReference>
<dbReference type="Pfam" id="PF07992">
    <property type="entry name" value="Pyr_redox_2"/>
    <property type="match status" value="2"/>
</dbReference>
<reference evidence="6" key="1">
    <citation type="submission" date="2010-01" db="EMBL/GenBank/DDBJ databases">
        <title>Genome fragments of uncultured bacteria from the North Pacific subtropical Gyre.</title>
        <authorList>
            <person name="Pham V.D."/>
            <person name="Delong E.F."/>
        </authorList>
    </citation>
    <scope>NUCLEOTIDE SEQUENCE</scope>
</reference>
<evidence type="ECO:0000313" key="6">
    <source>
        <dbReference type="EMBL" id="ADI22023.1"/>
    </source>
</evidence>
<dbReference type="InterPro" id="IPR009051">
    <property type="entry name" value="Helical_ferredxn"/>
</dbReference>
<dbReference type="Pfam" id="PF14691">
    <property type="entry name" value="Fer4_20"/>
    <property type="match status" value="1"/>
</dbReference>
<dbReference type="SUPFAM" id="SSF46548">
    <property type="entry name" value="alpha-helical ferredoxin"/>
    <property type="match status" value="1"/>
</dbReference>
<dbReference type="PROSITE" id="PS51379">
    <property type="entry name" value="4FE4S_FER_2"/>
    <property type="match status" value="1"/>
</dbReference>
<dbReference type="PRINTS" id="PR00419">
    <property type="entry name" value="ADXRDTASE"/>
</dbReference>
<dbReference type="InterPro" id="IPR036188">
    <property type="entry name" value="FAD/NAD-bd_sf"/>
</dbReference>
<dbReference type="AlphaFoldDB" id="E7C3J9"/>
<dbReference type="Gene3D" id="3.50.50.60">
    <property type="entry name" value="FAD/NAD(P)-binding domain"/>
    <property type="match status" value="3"/>
</dbReference>
<dbReference type="Gene3D" id="1.10.1060.10">
    <property type="entry name" value="Alpha-helical ferredoxin"/>
    <property type="match status" value="1"/>
</dbReference>
<keyword evidence="2" id="KW-0560">Oxidoreductase</keyword>
<keyword evidence="3" id="KW-0314">Glutamate biosynthesis</keyword>
<dbReference type="NCBIfam" id="TIGR01317">
    <property type="entry name" value="GOGAT_sm_gam"/>
    <property type="match status" value="1"/>
</dbReference>
<dbReference type="SUPFAM" id="SSF51971">
    <property type="entry name" value="Nucleotide-binding domain"/>
    <property type="match status" value="2"/>
</dbReference>
<sequence length="486" mass="53791">MAKPTGFLEFKREGVRYRDVEERLADWSHVQHDFTDKESRRQASRCMDCGIPFCNNGCPLGNIIPDWNELVYRGKWEDALSRLHSTNNFPEFTGMVCPAPCEAACVLGINEQPVTIKQVEWEIVRRGWDEGWIRPVPPNQRTGRSVAIVGSGPAGLSAAQQLTRAGHTVTVFEKNERIGGLLRYGIPDFKLEKSVIDRRLDQMQKEGVSFQTGVHVGVDLEPAELRRNFDAVLLCMGAEHPRDLPIEGRELDGVHFAMDFLTQQNRRTAGDPLGGVPEILATGKDVIVLGGGDTGSDCVGTSHRQGAKSVTSIELLDRPPDERCETTPWPLWPRMFRSSSSHDEGGEREYALLTKRFEGQGGRVEKLVGVEVRFGEPDESGRSTFEEIPGTEFEKPAGLVLLAMGFVHPVHEGLIEGLGVERDARGNVVADLQRFETSEPGIFAAGDCRRGQSLVVWAQSEGREAARAVDSFLMGESRLQSKQTTV</sequence>
<dbReference type="GO" id="GO:0016639">
    <property type="term" value="F:oxidoreductase activity, acting on the CH-NH2 group of donors, NAD or NADP as acceptor"/>
    <property type="evidence" value="ECO:0007669"/>
    <property type="project" value="InterPro"/>
</dbReference>
<evidence type="ECO:0000256" key="1">
    <source>
        <dbReference type="ARBA" id="ARBA00022605"/>
    </source>
</evidence>
<comment type="pathway">
    <text evidence="4">Amino-acid biosynthesis.</text>
</comment>
<dbReference type="GO" id="GO:0051536">
    <property type="term" value="F:iron-sulfur cluster binding"/>
    <property type="evidence" value="ECO:0007669"/>
    <property type="project" value="InterPro"/>
</dbReference>
<evidence type="ECO:0000259" key="5">
    <source>
        <dbReference type="PROSITE" id="PS51379"/>
    </source>
</evidence>
<keyword evidence="1" id="KW-0028">Amino-acid biosynthesis</keyword>
<name>E7C3J9_9BACT</name>
<evidence type="ECO:0000256" key="2">
    <source>
        <dbReference type="ARBA" id="ARBA00023002"/>
    </source>
</evidence>
<dbReference type="InterPro" id="IPR006005">
    <property type="entry name" value="Glut_synth_ssu1"/>
</dbReference>
<dbReference type="InterPro" id="IPR028261">
    <property type="entry name" value="DPD_II"/>
</dbReference>
<protein>
    <submittedName>
        <fullName evidence="6">NADPH-dependent glutamate synthase beta chain and related oxidoreductases</fullName>
    </submittedName>
</protein>
<feature type="domain" description="4Fe-4S ferredoxin-type" evidence="5">
    <location>
        <begin position="37"/>
        <end position="68"/>
    </location>
</feature>
<dbReference type="PANTHER" id="PTHR43100:SF1">
    <property type="entry name" value="GLUTAMATE SYNTHASE [NADPH] SMALL CHAIN"/>
    <property type="match status" value="1"/>
</dbReference>
<dbReference type="EMBL" id="GU567972">
    <property type="protein sequence ID" value="ADI22023.1"/>
    <property type="molecule type" value="Genomic_DNA"/>
</dbReference>
<accession>E7C3J9</accession>